<keyword evidence="4 7" id="KW-0862">Zinc</keyword>
<dbReference type="Gene3D" id="1.10.8.420">
    <property type="entry name" value="RecR Domain 1"/>
    <property type="match status" value="1"/>
</dbReference>
<accession>A0A9E2P0B3</accession>
<dbReference type="InterPro" id="IPR034137">
    <property type="entry name" value="TOPRIM_RecR"/>
</dbReference>
<dbReference type="InterPro" id="IPR015967">
    <property type="entry name" value="Rcmb_RecR_Znf"/>
</dbReference>
<dbReference type="PANTHER" id="PTHR30446">
    <property type="entry name" value="RECOMBINATION PROTEIN RECR"/>
    <property type="match status" value="1"/>
</dbReference>
<name>A0A9E2P0B3_9SPIR</name>
<evidence type="ECO:0000256" key="1">
    <source>
        <dbReference type="ARBA" id="ARBA00022723"/>
    </source>
</evidence>
<comment type="similarity">
    <text evidence="7">Belongs to the RecR family.</text>
</comment>
<keyword evidence="6 7" id="KW-0234">DNA repair</keyword>
<evidence type="ECO:0000259" key="8">
    <source>
        <dbReference type="PROSITE" id="PS50880"/>
    </source>
</evidence>
<reference evidence="9" key="1">
    <citation type="journal article" date="2021" name="PeerJ">
        <title>Extensive microbial diversity within the chicken gut microbiome revealed by metagenomics and culture.</title>
        <authorList>
            <person name="Gilroy R."/>
            <person name="Ravi A."/>
            <person name="Getino M."/>
            <person name="Pursley I."/>
            <person name="Horton D.L."/>
            <person name="Alikhan N.F."/>
            <person name="Baker D."/>
            <person name="Gharbi K."/>
            <person name="Hall N."/>
            <person name="Watson M."/>
            <person name="Adriaenssens E.M."/>
            <person name="Foster-Nyarko E."/>
            <person name="Jarju S."/>
            <person name="Secka A."/>
            <person name="Antonio M."/>
            <person name="Oren A."/>
            <person name="Chaudhuri R.R."/>
            <person name="La Ragione R."/>
            <person name="Hildebrand F."/>
            <person name="Pallen M.J."/>
        </authorList>
    </citation>
    <scope>NUCLEOTIDE SEQUENCE</scope>
    <source>
        <strain evidence="9">Gambia15-2214</strain>
    </source>
</reference>
<gene>
    <name evidence="7 9" type="primary">recR</name>
    <name evidence="9" type="ORF">IAA16_10265</name>
</gene>
<evidence type="ECO:0000256" key="6">
    <source>
        <dbReference type="ARBA" id="ARBA00023204"/>
    </source>
</evidence>
<keyword evidence="3 7" id="KW-0863">Zinc-finger</keyword>
<keyword evidence="1 7" id="KW-0479">Metal-binding</keyword>
<dbReference type="GO" id="GO:0006281">
    <property type="term" value="P:DNA repair"/>
    <property type="evidence" value="ECO:0007669"/>
    <property type="project" value="UniProtKB-UniRule"/>
</dbReference>
<keyword evidence="2 7" id="KW-0227">DNA damage</keyword>
<comment type="caution">
    <text evidence="9">The sequence shown here is derived from an EMBL/GenBank/DDBJ whole genome shotgun (WGS) entry which is preliminary data.</text>
</comment>
<dbReference type="InterPro" id="IPR000093">
    <property type="entry name" value="DNA_Rcmb_RecR"/>
</dbReference>
<dbReference type="Pfam" id="PF21175">
    <property type="entry name" value="RecR_C"/>
    <property type="match status" value="1"/>
</dbReference>
<dbReference type="PROSITE" id="PS50880">
    <property type="entry name" value="TOPRIM"/>
    <property type="match status" value="1"/>
</dbReference>
<dbReference type="CDD" id="cd01025">
    <property type="entry name" value="TOPRIM_recR"/>
    <property type="match status" value="1"/>
</dbReference>
<evidence type="ECO:0000313" key="10">
    <source>
        <dbReference type="Proteomes" id="UP000823914"/>
    </source>
</evidence>
<organism evidence="9 10">
    <name type="scientific">Candidatus Treponema excrementipullorum</name>
    <dbReference type="NCBI Taxonomy" id="2838768"/>
    <lineage>
        <taxon>Bacteria</taxon>
        <taxon>Pseudomonadati</taxon>
        <taxon>Spirochaetota</taxon>
        <taxon>Spirochaetia</taxon>
        <taxon>Spirochaetales</taxon>
        <taxon>Treponemataceae</taxon>
        <taxon>Treponema</taxon>
    </lineage>
</organism>
<dbReference type="NCBIfam" id="TIGR00615">
    <property type="entry name" value="recR"/>
    <property type="match status" value="1"/>
</dbReference>
<evidence type="ECO:0000256" key="7">
    <source>
        <dbReference type="HAMAP-Rule" id="MF_00017"/>
    </source>
</evidence>
<comment type="function">
    <text evidence="7">May play a role in DNA repair. It seems to be involved in an RecBC-independent recombinational process of DNA repair. It may act with RecF and RecO.</text>
</comment>
<dbReference type="Gene3D" id="3.40.1360.10">
    <property type="match status" value="1"/>
</dbReference>
<proteinExistence type="inferred from homology"/>
<dbReference type="Pfam" id="PF02132">
    <property type="entry name" value="RecR_ZnF"/>
    <property type="match status" value="1"/>
</dbReference>
<reference evidence="9" key="2">
    <citation type="submission" date="2021-04" db="EMBL/GenBank/DDBJ databases">
        <authorList>
            <person name="Gilroy R."/>
        </authorList>
    </citation>
    <scope>NUCLEOTIDE SEQUENCE</scope>
    <source>
        <strain evidence="9">Gambia15-2214</strain>
    </source>
</reference>
<dbReference type="AlphaFoldDB" id="A0A9E2P0B3"/>
<keyword evidence="5 7" id="KW-0233">DNA recombination</keyword>
<evidence type="ECO:0000256" key="3">
    <source>
        <dbReference type="ARBA" id="ARBA00022771"/>
    </source>
</evidence>
<sequence length="195" mass="20961">MNALEELAESFSRLPGIGKKSATRIAISLLKADNVFLHTFAQQLATLQDKIKPCSICGAYTEADPCGICTNSTRDQSVICVVEQPQDVQTIEASREYHGLFHVLGGVISPLDGVGPDDLSIRKLLERVHKGTVSEVIIATNPTIEGDTTALYLQRILAATGVKVTRLASGLPVGGDLEYADKLTLARSFRGRTPL</sequence>
<dbReference type="EMBL" id="JAHLFV010000234">
    <property type="protein sequence ID" value="MBU3850939.1"/>
    <property type="molecule type" value="Genomic_DNA"/>
</dbReference>
<dbReference type="Gene3D" id="6.10.250.240">
    <property type="match status" value="1"/>
</dbReference>
<evidence type="ECO:0000256" key="2">
    <source>
        <dbReference type="ARBA" id="ARBA00022763"/>
    </source>
</evidence>
<dbReference type="GO" id="GO:0008270">
    <property type="term" value="F:zinc ion binding"/>
    <property type="evidence" value="ECO:0007669"/>
    <property type="project" value="UniProtKB-KW"/>
</dbReference>
<dbReference type="Pfam" id="PF13662">
    <property type="entry name" value="Toprim_4"/>
    <property type="match status" value="1"/>
</dbReference>
<evidence type="ECO:0000256" key="4">
    <source>
        <dbReference type="ARBA" id="ARBA00022833"/>
    </source>
</evidence>
<dbReference type="Proteomes" id="UP000823914">
    <property type="component" value="Unassembled WGS sequence"/>
</dbReference>
<evidence type="ECO:0000313" key="9">
    <source>
        <dbReference type="EMBL" id="MBU3850939.1"/>
    </source>
</evidence>
<dbReference type="InterPro" id="IPR006171">
    <property type="entry name" value="TOPRIM_dom"/>
</dbReference>
<dbReference type="Pfam" id="PF21176">
    <property type="entry name" value="RecR_HhH"/>
    <property type="match status" value="1"/>
</dbReference>
<dbReference type="GO" id="GO:0006310">
    <property type="term" value="P:DNA recombination"/>
    <property type="evidence" value="ECO:0007669"/>
    <property type="project" value="UniProtKB-UniRule"/>
</dbReference>
<dbReference type="GO" id="GO:0003677">
    <property type="term" value="F:DNA binding"/>
    <property type="evidence" value="ECO:0007669"/>
    <property type="project" value="UniProtKB-UniRule"/>
</dbReference>
<dbReference type="SMART" id="SM00493">
    <property type="entry name" value="TOPRIM"/>
    <property type="match status" value="1"/>
</dbReference>
<dbReference type="HAMAP" id="MF_00017">
    <property type="entry name" value="RecR"/>
    <property type="match status" value="1"/>
</dbReference>
<evidence type="ECO:0000256" key="5">
    <source>
        <dbReference type="ARBA" id="ARBA00023172"/>
    </source>
</evidence>
<dbReference type="SUPFAM" id="SSF111304">
    <property type="entry name" value="Recombination protein RecR"/>
    <property type="match status" value="1"/>
</dbReference>
<dbReference type="PROSITE" id="PS01300">
    <property type="entry name" value="RECR"/>
    <property type="match status" value="1"/>
</dbReference>
<feature type="zinc finger region" description="C4-type" evidence="7">
    <location>
        <begin position="54"/>
        <end position="69"/>
    </location>
</feature>
<dbReference type="Gene3D" id="3.30.60.80">
    <property type="match status" value="1"/>
</dbReference>
<dbReference type="InterPro" id="IPR023627">
    <property type="entry name" value="Rcmb_RecR"/>
</dbReference>
<feature type="domain" description="Toprim" evidence="8">
    <location>
        <begin position="77"/>
        <end position="172"/>
    </location>
</feature>
<protein>
    <recommendedName>
        <fullName evidence="7">Recombination protein RecR</fullName>
    </recommendedName>
</protein>
<dbReference type="PANTHER" id="PTHR30446:SF0">
    <property type="entry name" value="RECOMBINATION PROTEIN RECR"/>
    <property type="match status" value="1"/>
</dbReference>